<evidence type="ECO:0000256" key="5">
    <source>
        <dbReference type="ARBA" id="ARBA00022840"/>
    </source>
</evidence>
<evidence type="ECO:0000259" key="11">
    <source>
        <dbReference type="Pfam" id="PF19269"/>
    </source>
</evidence>
<dbReference type="PANTHER" id="PTHR43311:SF2">
    <property type="entry name" value="GLUTAMATE--TRNA LIGASE, MITOCHONDRIAL-RELATED"/>
    <property type="match status" value="1"/>
</dbReference>
<dbReference type="HAMAP" id="MF_00022">
    <property type="entry name" value="Glu_tRNA_synth_type1"/>
    <property type="match status" value="1"/>
</dbReference>
<evidence type="ECO:0000256" key="2">
    <source>
        <dbReference type="ARBA" id="ARBA00022490"/>
    </source>
</evidence>
<evidence type="ECO:0000256" key="9">
    <source>
        <dbReference type="SAM" id="MobiDB-lite"/>
    </source>
</evidence>
<dbReference type="SUPFAM" id="SSF52374">
    <property type="entry name" value="Nucleotidylyl transferase"/>
    <property type="match status" value="1"/>
</dbReference>
<feature type="domain" description="Aminoacyl-tRNA synthetase class I anticodon-binding" evidence="11">
    <location>
        <begin position="360"/>
        <end position="507"/>
    </location>
</feature>
<dbReference type="Gene3D" id="3.40.50.620">
    <property type="entry name" value="HUPs"/>
    <property type="match status" value="1"/>
</dbReference>
<dbReference type="InterPro" id="IPR014729">
    <property type="entry name" value="Rossmann-like_a/b/a_fold"/>
</dbReference>
<keyword evidence="8" id="KW-0862">Zinc</keyword>
<comment type="similarity">
    <text evidence="1 8">Belongs to the class-I aminoacyl-tRNA synthetase family. Glutamate--tRNA ligase type 1 subfamily.</text>
</comment>
<feature type="short sequence motif" description="'KMSKS' region" evidence="8">
    <location>
        <begin position="278"/>
        <end position="282"/>
    </location>
</feature>
<dbReference type="InterPro" id="IPR033910">
    <property type="entry name" value="GluRS_core"/>
</dbReference>
<dbReference type="GO" id="GO:0016874">
    <property type="term" value="F:ligase activity"/>
    <property type="evidence" value="ECO:0007669"/>
    <property type="project" value="UniProtKB-KW"/>
</dbReference>
<dbReference type="Proteomes" id="UP001500051">
    <property type="component" value="Unassembled WGS sequence"/>
</dbReference>
<evidence type="ECO:0000256" key="7">
    <source>
        <dbReference type="ARBA" id="ARBA00023146"/>
    </source>
</evidence>
<keyword evidence="2 8" id="KW-0963">Cytoplasm</keyword>
<dbReference type="EC" id="6.1.1.17" evidence="8"/>
<feature type="binding site" evidence="8">
    <location>
        <position position="156"/>
    </location>
    <ligand>
        <name>Zn(2+)</name>
        <dbReference type="ChEBI" id="CHEBI:29105"/>
    </ligand>
</feature>
<evidence type="ECO:0000259" key="10">
    <source>
        <dbReference type="Pfam" id="PF00749"/>
    </source>
</evidence>
<comment type="caution">
    <text evidence="12">The sequence shown here is derived from an EMBL/GenBank/DDBJ whole genome shotgun (WGS) entry which is preliminary data.</text>
</comment>
<dbReference type="Pfam" id="PF19269">
    <property type="entry name" value="Anticodon_2"/>
    <property type="match status" value="1"/>
</dbReference>
<feature type="compositionally biased region" description="Polar residues" evidence="9">
    <location>
        <begin position="1"/>
        <end position="13"/>
    </location>
</feature>
<comment type="catalytic activity">
    <reaction evidence="8">
        <text>tRNA(Glu) + L-glutamate + ATP = L-glutamyl-tRNA(Glu) + AMP + diphosphate</text>
        <dbReference type="Rhea" id="RHEA:23540"/>
        <dbReference type="Rhea" id="RHEA-COMP:9663"/>
        <dbReference type="Rhea" id="RHEA-COMP:9680"/>
        <dbReference type="ChEBI" id="CHEBI:29985"/>
        <dbReference type="ChEBI" id="CHEBI:30616"/>
        <dbReference type="ChEBI" id="CHEBI:33019"/>
        <dbReference type="ChEBI" id="CHEBI:78442"/>
        <dbReference type="ChEBI" id="CHEBI:78520"/>
        <dbReference type="ChEBI" id="CHEBI:456215"/>
        <dbReference type="EC" id="6.1.1.17"/>
    </reaction>
</comment>
<keyword evidence="7 8" id="KW-0030">Aminoacyl-tRNA synthetase</keyword>
<protein>
    <recommendedName>
        <fullName evidence="8">Glutamate--tRNA ligase</fullName>
        <ecNumber evidence="8">6.1.1.17</ecNumber>
    </recommendedName>
    <alternativeName>
        <fullName evidence="8">Glutamyl-tRNA synthetase</fullName>
        <shortName evidence="8">GluRS</shortName>
    </alternativeName>
</protein>
<keyword evidence="8" id="KW-0479">Metal-binding</keyword>
<sequence>MTSTDPAVPSTATGPDPVLGDLAPEQVRVRFPPSPTGNLHVGNVRSALFNWVFARHYGGTFVLRIEDTDAGRNLAESYRGLMDALTWLGLDWDEGPQVGGPYGPYVQSERGTIYTDVTAKLLDSGLAYRCYCTREELEEREKARPKGAPSGYDGHCRDLTAEQVAGYEAEERTFVVRMRVPDAPIVFHDLVRGEITFEAVNVPDYVLVRGTGEPLYTLVNPVDDALMEITHVLRGEDLLPSTPRQIVLYRALAQIGVGSGRVPTFGHLPTVLGDGNRRLSKRDKGSGLAEYREKGYLPEALLNYLALLGWAIADDRDVFTIEEMVAVFDILRVNANPAKFDAKKCEAINAAHIRRLSTDELADQLVPFLVAADLVADPPTPEQWSLLVGATPLIQERMVTLSEGVELIRFLFTADADVEIDDTAALPASAGPVLEAAGAALRTVEPYDHTAIEAVLRSALIEGLGLKPKLAFGPVRVAVTGRKISPPLFESLELLGRDSSLARIEAARAGLPQT</sequence>
<evidence type="ECO:0000256" key="6">
    <source>
        <dbReference type="ARBA" id="ARBA00022917"/>
    </source>
</evidence>
<dbReference type="SUPFAM" id="SSF48163">
    <property type="entry name" value="An anticodon-binding domain of class I aminoacyl-tRNA synthetases"/>
    <property type="match status" value="1"/>
</dbReference>
<evidence type="ECO:0000256" key="4">
    <source>
        <dbReference type="ARBA" id="ARBA00022741"/>
    </source>
</evidence>
<dbReference type="InterPro" id="IPR045462">
    <property type="entry name" value="aa-tRNA-synth_I_cd-bd"/>
</dbReference>
<keyword evidence="4 8" id="KW-0547">Nucleotide-binding</keyword>
<dbReference type="InterPro" id="IPR004527">
    <property type="entry name" value="Glu-tRNA-ligase_bac/mito"/>
</dbReference>
<dbReference type="InterPro" id="IPR001412">
    <property type="entry name" value="aa-tRNA-synth_I_CS"/>
</dbReference>
<comment type="cofactor">
    <cofactor evidence="8">
        <name>Zn(2+)</name>
        <dbReference type="ChEBI" id="CHEBI:29105"/>
    </cofactor>
    <text evidence="8">Binds 1 zinc ion per subunit.</text>
</comment>
<dbReference type="RefSeq" id="WP_425562411.1">
    <property type="nucleotide sequence ID" value="NZ_BAAAYX010000014.1"/>
</dbReference>
<keyword evidence="5 8" id="KW-0067">ATP-binding</keyword>
<gene>
    <name evidence="8 12" type="primary">gltX</name>
    <name evidence="12" type="ORF">GCM10022204_35840</name>
</gene>
<evidence type="ECO:0000256" key="8">
    <source>
        <dbReference type="HAMAP-Rule" id="MF_00022"/>
    </source>
</evidence>
<feature type="binding site" evidence="8">
    <location>
        <position position="130"/>
    </location>
    <ligand>
        <name>Zn(2+)</name>
        <dbReference type="ChEBI" id="CHEBI:29105"/>
    </ligand>
</feature>
<evidence type="ECO:0000313" key="13">
    <source>
        <dbReference type="Proteomes" id="UP001500051"/>
    </source>
</evidence>
<comment type="subcellular location">
    <subcellularLocation>
        <location evidence="8">Cytoplasm</location>
    </subcellularLocation>
</comment>
<evidence type="ECO:0000256" key="1">
    <source>
        <dbReference type="ARBA" id="ARBA00007894"/>
    </source>
</evidence>
<dbReference type="EMBL" id="BAAAYX010000014">
    <property type="protein sequence ID" value="GAA3713554.1"/>
    <property type="molecule type" value="Genomic_DNA"/>
</dbReference>
<feature type="short sequence motif" description="'HIGH' region" evidence="8">
    <location>
        <begin position="33"/>
        <end position="43"/>
    </location>
</feature>
<dbReference type="InterPro" id="IPR020751">
    <property type="entry name" value="aa-tRNA-synth_I_codon-bd_sub2"/>
</dbReference>
<organism evidence="12 13">
    <name type="scientific">Microlunatus aurantiacus</name>
    <dbReference type="NCBI Taxonomy" id="446786"/>
    <lineage>
        <taxon>Bacteria</taxon>
        <taxon>Bacillati</taxon>
        <taxon>Actinomycetota</taxon>
        <taxon>Actinomycetes</taxon>
        <taxon>Propionibacteriales</taxon>
        <taxon>Propionibacteriaceae</taxon>
        <taxon>Microlunatus</taxon>
    </lineage>
</organism>
<accession>A0ABP7E2V3</accession>
<keyword evidence="6 8" id="KW-0648">Protein biosynthesis</keyword>
<dbReference type="NCBIfam" id="TIGR00464">
    <property type="entry name" value="gltX_bact"/>
    <property type="match status" value="1"/>
</dbReference>
<dbReference type="Gene3D" id="1.10.10.350">
    <property type="match status" value="1"/>
</dbReference>
<evidence type="ECO:0000256" key="3">
    <source>
        <dbReference type="ARBA" id="ARBA00022598"/>
    </source>
</evidence>
<comment type="function">
    <text evidence="8">Catalyzes the attachment of glutamate to tRNA(Glu) in a two-step reaction: glutamate is first activated by ATP to form Glu-AMP and then transferred to the acceptor end of tRNA(Glu).</text>
</comment>
<keyword evidence="3 8" id="KW-0436">Ligase</keyword>
<feature type="binding site" evidence="8">
    <location>
        <position position="281"/>
    </location>
    <ligand>
        <name>ATP</name>
        <dbReference type="ChEBI" id="CHEBI:30616"/>
    </ligand>
</feature>
<feature type="region of interest" description="Disordered" evidence="9">
    <location>
        <begin position="1"/>
        <end position="20"/>
    </location>
</feature>
<dbReference type="PROSITE" id="PS00178">
    <property type="entry name" value="AA_TRNA_LIGASE_I"/>
    <property type="match status" value="1"/>
</dbReference>
<proteinExistence type="inferred from homology"/>
<dbReference type="InterPro" id="IPR000924">
    <property type="entry name" value="Glu/Gln-tRNA-synth"/>
</dbReference>
<dbReference type="InterPro" id="IPR008925">
    <property type="entry name" value="aa_tRNA-synth_I_cd-bd_sf"/>
</dbReference>
<dbReference type="InterPro" id="IPR049940">
    <property type="entry name" value="GluQ/Sye"/>
</dbReference>
<evidence type="ECO:0000313" key="12">
    <source>
        <dbReference type="EMBL" id="GAA3713554.1"/>
    </source>
</evidence>
<dbReference type="CDD" id="cd00808">
    <property type="entry name" value="GluRS_core"/>
    <property type="match status" value="1"/>
</dbReference>
<feature type="domain" description="Glutamyl/glutaminyl-tRNA synthetase class Ib catalytic" evidence="10">
    <location>
        <begin position="26"/>
        <end position="344"/>
    </location>
</feature>
<dbReference type="PRINTS" id="PR00987">
    <property type="entry name" value="TRNASYNTHGLU"/>
</dbReference>
<keyword evidence="13" id="KW-1185">Reference proteome</keyword>
<name>A0ABP7E2V3_9ACTN</name>
<comment type="subunit">
    <text evidence="8">Monomer.</text>
</comment>
<dbReference type="Pfam" id="PF00749">
    <property type="entry name" value="tRNA-synt_1c"/>
    <property type="match status" value="1"/>
</dbReference>
<dbReference type="InterPro" id="IPR020752">
    <property type="entry name" value="Glu-tRNA-synth_I_codon-bd_sub1"/>
</dbReference>
<feature type="binding site" evidence="8">
    <location>
        <position position="132"/>
    </location>
    <ligand>
        <name>Zn(2+)</name>
        <dbReference type="ChEBI" id="CHEBI:29105"/>
    </ligand>
</feature>
<reference evidence="13" key="1">
    <citation type="journal article" date="2019" name="Int. J. Syst. Evol. Microbiol.">
        <title>The Global Catalogue of Microorganisms (GCM) 10K type strain sequencing project: providing services to taxonomists for standard genome sequencing and annotation.</title>
        <authorList>
            <consortium name="The Broad Institute Genomics Platform"/>
            <consortium name="The Broad Institute Genome Sequencing Center for Infectious Disease"/>
            <person name="Wu L."/>
            <person name="Ma J."/>
        </authorList>
    </citation>
    <scope>NUCLEOTIDE SEQUENCE [LARGE SCALE GENOMIC DNA]</scope>
    <source>
        <strain evidence="13">JCM 16548</strain>
    </source>
</reference>
<dbReference type="Gene3D" id="1.10.8.70">
    <property type="entry name" value="Glutamate-tRNA synthetase, class I, anticodon-binding domain 1"/>
    <property type="match status" value="1"/>
</dbReference>
<dbReference type="InterPro" id="IPR020058">
    <property type="entry name" value="Glu/Gln-tRNA-synth_Ib_cat-dom"/>
</dbReference>
<dbReference type="PANTHER" id="PTHR43311">
    <property type="entry name" value="GLUTAMATE--TRNA LIGASE"/>
    <property type="match status" value="1"/>
</dbReference>
<feature type="binding site" evidence="8">
    <location>
        <position position="158"/>
    </location>
    <ligand>
        <name>Zn(2+)</name>
        <dbReference type="ChEBI" id="CHEBI:29105"/>
    </ligand>
</feature>